<dbReference type="eggNOG" id="COG4968">
    <property type="taxonomic scope" value="Bacteria"/>
</dbReference>
<dbReference type="GO" id="GO:0030420">
    <property type="term" value="P:establishment of competence for transformation"/>
    <property type="evidence" value="ECO:0007669"/>
    <property type="project" value="UniProtKB-KW"/>
</dbReference>
<dbReference type="GO" id="GO:0015628">
    <property type="term" value="P:protein secretion by the type II secretion system"/>
    <property type="evidence" value="ECO:0007669"/>
    <property type="project" value="InterPro"/>
</dbReference>
<evidence type="ECO:0000256" key="3">
    <source>
        <dbReference type="ARBA" id="ARBA00022481"/>
    </source>
</evidence>
<dbReference type="AlphaFoldDB" id="W4QTL6"/>
<evidence type="ECO:0000256" key="6">
    <source>
        <dbReference type="ARBA" id="ARBA00023136"/>
    </source>
</evidence>
<dbReference type="RefSeq" id="WP_052013040.1">
    <property type="nucleotide sequence ID" value="NZ_BAUV01000012.1"/>
</dbReference>
<comment type="caution">
    <text evidence="9">The sequence shown here is derived from an EMBL/GenBank/DDBJ whole genome shotgun (WGS) entry which is preliminary data.</text>
</comment>
<proteinExistence type="predicted"/>
<evidence type="ECO:0000256" key="8">
    <source>
        <dbReference type="SAM" id="Phobius"/>
    </source>
</evidence>
<dbReference type="PRINTS" id="PR00813">
    <property type="entry name" value="BCTERIALGSPG"/>
</dbReference>
<gene>
    <name evidence="9" type="ORF">JCM9157_2028</name>
</gene>
<dbReference type="NCBIfam" id="TIGR02532">
    <property type="entry name" value="IV_pilin_GFxxxE"/>
    <property type="match status" value="1"/>
</dbReference>
<dbReference type="SUPFAM" id="SSF54523">
    <property type="entry name" value="Pili subunits"/>
    <property type="match status" value="1"/>
</dbReference>
<dbReference type="InterPro" id="IPR012902">
    <property type="entry name" value="N_methyl_site"/>
</dbReference>
<organism evidence="9 10">
    <name type="scientific">Halalkalibacter akibai (strain ATCC 43226 / DSM 21942 / CIP 109018 / JCM 9157 / 1139)</name>
    <name type="common">Bacillus akibai</name>
    <dbReference type="NCBI Taxonomy" id="1236973"/>
    <lineage>
        <taxon>Bacteria</taxon>
        <taxon>Bacillati</taxon>
        <taxon>Bacillota</taxon>
        <taxon>Bacilli</taxon>
        <taxon>Bacillales</taxon>
        <taxon>Bacillaceae</taxon>
        <taxon>Halalkalibacter</taxon>
    </lineage>
</organism>
<dbReference type="InterPro" id="IPR045584">
    <property type="entry name" value="Pilin-like"/>
</dbReference>
<dbReference type="InterPro" id="IPR000983">
    <property type="entry name" value="Bac_GSPG_pilin"/>
</dbReference>
<keyword evidence="5 8" id="KW-1133">Transmembrane helix</keyword>
<keyword evidence="6 8" id="KW-0472">Membrane</keyword>
<dbReference type="PROSITE" id="PS00409">
    <property type="entry name" value="PROKAR_NTER_METHYL"/>
    <property type="match status" value="1"/>
</dbReference>
<name>W4QTL6_HALA3</name>
<keyword evidence="10" id="KW-1185">Reference proteome</keyword>
<dbReference type="PANTHER" id="PTHR30093:SF44">
    <property type="entry name" value="TYPE II SECRETION SYSTEM CORE PROTEIN G"/>
    <property type="match status" value="1"/>
</dbReference>
<reference evidence="9 10" key="1">
    <citation type="journal article" date="2014" name="Genome Announc.">
        <title>Draft Genome Sequences of Three Alkaliphilic Bacillus Strains, Bacillus wakoensis JCM 9140T, Bacillus akibai JCM 9157T, and Bacillus hemicellulosilyticus JCM 9152T.</title>
        <authorList>
            <person name="Yuki M."/>
            <person name="Oshima K."/>
            <person name="Suda W."/>
            <person name="Oshida Y."/>
            <person name="Kitamura K."/>
            <person name="Iida T."/>
            <person name="Hattori M."/>
            <person name="Ohkuma M."/>
        </authorList>
    </citation>
    <scope>NUCLEOTIDE SEQUENCE [LARGE SCALE GENOMIC DNA]</scope>
    <source>
        <strain evidence="9 10">JCM 9157</strain>
    </source>
</reference>
<evidence type="ECO:0000256" key="4">
    <source>
        <dbReference type="ARBA" id="ARBA00022692"/>
    </source>
</evidence>
<evidence type="ECO:0000256" key="2">
    <source>
        <dbReference type="ARBA" id="ARBA00004241"/>
    </source>
</evidence>
<accession>W4QTL6</accession>
<dbReference type="GO" id="GO:0009986">
    <property type="term" value="C:cell surface"/>
    <property type="evidence" value="ECO:0007669"/>
    <property type="project" value="UniProtKB-SubCell"/>
</dbReference>
<evidence type="ECO:0000313" key="10">
    <source>
        <dbReference type="Proteomes" id="UP000018896"/>
    </source>
</evidence>
<protein>
    <submittedName>
        <fullName evidence="9">General secretion pathway protein G</fullName>
    </submittedName>
</protein>
<feature type="transmembrane region" description="Helical" evidence="8">
    <location>
        <begin position="20"/>
        <end position="39"/>
    </location>
</feature>
<keyword evidence="7" id="KW-0178">Competence</keyword>
<evidence type="ECO:0000256" key="1">
    <source>
        <dbReference type="ARBA" id="ARBA00004167"/>
    </source>
</evidence>
<dbReference type="GO" id="GO:0016020">
    <property type="term" value="C:membrane"/>
    <property type="evidence" value="ECO:0007669"/>
    <property type="project" value="UniProtKB-SubCell"/>
</dbReference>
<dbReference type="Gene3D" id="3.30.700.10">
    <property type="entry name" value="Glycoprotein, Type 4 Pilin"/>
    <property type="match status" value="1"/>
</dbReference>
<dbReference type="GO" id="GO:0015627">
    <property type="term" value="C:type II protein secretion system complex"/>
    <property type="evidence" value="ECO:0007669"/>
    <property type="project" value="InterPro"/>
</dbReference>
<dbReference type="Pfam" id="PF07963">
    <property type="entry name" value="N_methyl"/>
    <property type="match status" value="1"/>
</dbReference>
<comment type="subcellular location">
    <subcellularLocation>
        <location evidence="2">Cell surface</location>
    </subcellularLocation>
    <subcellularLocation>
        <location evidence="1">Membrane</location>
        <topology evidence="1">Single-pass membrane protein</topology>
    </subcellularLocation>
</comment>
<dbReference type="Proteomes" id="UP000018896">
    <property type="component" value="Unassembled WGS sequence"/>
</dbReference>
<dbReference type="EMBL" id="BAUV01000012">
    <property type="protein sequence ID" value="GAE34943.1"/>
    <property type="molecule type" value="Genomic_DNA"/>
</dbReference>
<dbReference type="STRING" id="1236973.JCM9157_2028"/>
<evidence type="ECO:0000256" key="5">
    <source>
        <dbReference type="ARBA" id="ARBA00022989"/>
    </source>
</evidence>
<evidence type="ECO:0000256" key="7">
    <source>
        <dbReference type="ARBA" id="ARBA00023287"/>
    </source>
</evidence>
<keyword evidence="3" id="KW-0488">Methylation</keyword>
<dbReference type="PANTHER" id="PTHR30093">
    <property type="entry name" value="GENERAL SECRETION PATHWAY PROTEIN G"/>
    <property type="match status" value="1"/>
</dbReference>
<evidence type="ECO:0000313" key="9">
    <source>
        <dbReference type="EMBL" id="GAE34943.1"/>
    </source>
</evidence>
<keyword evidence="4 8" id="KW-0812">Transmembrane</keyword>
<sequence>MRKLIQKRLKNQKGLTLIELLVVIVILGIIAAVTIPMIMGNTERANAATNETNMKIINDALSRYETLNEGKLPSGADKTLVKILEESGVDEGGPYLDEIPGVEGCESDFAFDTSEGGNANRVIIPNGCPGGEPLPVVEG</sequence>